<dbReference type="AlphaFoldDB" id="A0A8E2EMP8"/>
<gene>
    <name evidence="2" type="ORF">AOQ84DRAFT_370242</name>
</gene>
<accession>A0A8E2EMP8</accession>
<dbReference type="InterPro" id="IPR025676">
    <property type="entry name" value="Clr5_dom"/>
</dbReference>
<organism evidence="2 3">
    <name type="scientific">Glonium stellatum</name>
    <dbReference type="NCBI Taxonomy" id="574774"/>
    <lineage>
        <taxon>Eukaryota</taxon>
        <taxon>Fungi</taxon>
        <taxon>Dikarya</taxon>
        <taxon>Ascomycota</taxon>
        <taxon>Pezizomycotina</taxon>
        <taxon>Dothideomycetes</taxon>
        <taxon>Pleosporomycetidae</taxon>
        <taxon>Gloniales</taxon>
        <taxon>Gloniaceae</taxon>
        <taxon>Glonium</taxon>
    </lineage>
</organism>
<dbReference type="Proteomes" id="UP000250140">
    <property type="component" value="Unassembled WGS sequence"/>
</dbReference>
<evidence type="ECO:0000259" key="1">
    <source>
        <dbReference type="Pfam" id="PF14420"/>
    </source>
</evidence>
<dbReference type="EMBL" id="KV751157">
    <property type="protein sequence ID" value="OCL01313.1"/>
    <property type="molecule type" value="Genomic_DNA"/>
</dbReference>
<dbReference type="Pfam" id="PF14420">
    <property type="entry name" value="Clr5"/>
    <property type="match status" value="1"/>
</dbReference>
<reference evidence="2 3" key="1">
    <citation type="journal article" date="2016" name="Nat. Commun.">
        <title>Ectomycorrhizal ecology is imprinted in the genome of the dominant symbiotic fungus Cenococcum geophilum.</title>
        <authorList>
            <consortium name="DOE Joint Genome Institute"/>
            <person name="Peter M."/>
            <person name="Kohler A."/>
            <person name="Ohm R.A."/>
            <person name="Kuo A."/>
            <person name="Krutzmann J."/>
            <person name="Morin E."/>
            <person name="Arend M."/>
            <person name="Barry K.W."/>
            <person name="Binder M."/>
            <person name="Choi C."/>
            <person name="Clum A."/>
            <person name="Copeland A."/>
            <person name="Grisel N."/>
            <person name="Haridas S."/>
            <person name="Kipfer T."/>
            <person name="LaButti K."/>
            <person name="Lindquist E."/>
            <person name="Lipzen A."/>
            <person name="Maire R."/>
            <person name="Meier B."/>
            <person name="Mihaltcheva S."/>
            <person name="Molinier V."/>
            <person name="Murat C."/>
            <person name="Poggeler S."/>
            <person name="Quandt C.A."/>
            <person name="Sperisen C."/>
            <person name="Tritt A."/>
            <person name="Tisserant E."/>
            <person name="Crous P.W."/>
            <person name="Henrissat B."/>
            <person name="Nehls U."/>
            <person name="Egli S."/>
            <person name="Spatafora J.W."/>
            <person name="Grigoriev I.V."/>
            <person name="Martin F.M."/>
        </authorList>
    </citation>
    <scope>NUCLEOTIDE SEQUENCE [LARGE SCALE GENOMIC DNA]</scope>
    <source>
        <strain evidence="2 3">CBS 207.34</strain>
    </source>
</reference>
<dbReference type="OrthoDB" id="3910313at2759"/>
<dbReference type="PANTHER" id="PTHR38788:SF3">
    <property type="entry name" value="CLR5 DOMAIN-CONTAINING PROTEIN"/>
    <property type="match status" value="1"/>
</dbReference>
<evidence type="ECO:0000313" key="2">
    <source>
        <dbReference type="EMBL" id="OCL01313.1"/>
    </source>
</evidence>
<evidence type="ECO:0000313" key="3">
    <source>
        <dbReference type="Proteomes" id="UP000250140"/>
    </source>
</evidence>
<keyword evidence="3" id="KW-1185">Reference proteome</keyword>
<dbReference type="PANTHER" id="PTHR38788">
    <property type="entry name" value="CLR5 DOMAIN-CONTAINING PROTEIN"/>
    <property type="match status" value="1"/>
</dbReference>
<protein>
    <recommendedName>
        <fullName evidence="1">Clr5 domain-containing protein</fullName>
    </recommendedName>
</protein>
<proteinExistence type="predicted"/>
<name>A0A8E2EMP8_9PEZI</name>
<feature type="domain" description="Clr5" evidence="1">
    <location>
        <begin position="43"/>
        <end position="93"/>
    </location>
</feature>
<sequence length="205" mass="23337">MSLFSSSDAAPPIPPNILSRMDDILMQPPPAPLAHQVRRPENAKDWEPHKEKITGLYQDMELHEVMKTMKDQYYFAPTLNQYKKQISKWGLDKKRIKGAEYKAMLKKKRKRELEAPGKESRFILHGEEVPQSKIARFEERMQKSGKINEDDTLSDVATPASLACLTPETTARNIAEIASRSMNIDEISAVGTPQLSDELWFPTPT</sequence>